<dbReference type="PROSITE" id="PS00211">
    <property type="entry name" value="ABC_TRANSPORTER_1"/>
    <property type="match status" value="1"/>
</dbReference>
<dbReference type="RefSeq" id="WP_092963223.1">
    <property type="nucleotide sequence ID" value="NZ_FOSQ01000021.1"/>
</dbReference>
<dbReference type="Pfam" id="PF08402">
    <property type="entry name" value="TOBE_2"/>
    <property type="match status" value="1"/>
</dbReference>
<dbReference type="InterPro" id="IPR008995">
    <property type="entry name" value="Mo/tungstate-bd_C_term_dom"/>
</dbReference>
<dbReference type="AlphaFoldDB" id="A0A1I4F1M8"/>
<dbReference type="SMART" id="SM00382">
    <property type="entry name" value="AAA"/>
    <property type="match status" value="1"/>
</dbReference>
<evidence type="ECO:0000256" key="3">
    <source>
        <dbReference type="ARBA" id="ARBA00022519"/>
    </source>
</evidence>
<evidence type="ECO:0000256" key="5">
    <source>
        <dbReference type="ARBA" id="ARBA00022840"/>
    </source>
</evidence>
<evidence type="ECO:0000256" key="1">
    <source>
        <dbReference type="ARBA" id="ARBA00022448"/>
    </source>
</evidence>
<dbReference type="Proteomes" id="UP000199473">
    <property type="component" value="Unassembled WGS sequence"/>
</dbReference>
<dbReference type="GO" id="GO:0005524">
    <property type="term" value="F:ATP binding"/>
    <property type="evidence" value="ECO:0007669"/>
    <property type="project" value="UniProtKB-KW"/>
</dbReference>
<dbReference type="GO" id="GO:0043190">
    <property type="term" value="C:ATP-binding cassette (ABC) transporter complex"/>
    <property type="evidence" value="ECO:0007669"/>
    <property type="project" value="InterPro"/>
</dbReference>
<gene>
    <name evidence="9" type="ORF">SAMN02745775_12128</name>
</gene>
<dbReference type="GO" id="GO:0022857">
    <property type="term" value="F:transmembrane transporter activity"/>
    <property type="evidence" value="ECO:0007669"/>
    <property type="project" value="InterPro"/>
</dbReference>
<keyword evidence="7" id="KW-0472">Membrane</keyword>
<sequence length="373" mass="39608">MTALDTLLQGGIRRAATQAPYLDIVALGKQFGTFVALKDVSLRVREGEFISFLGPSGCGKTTLLRAIAGLDPATTGVIRQAGRDITGLPPAARDFGIVFQSYALFPNFSVADNIAYGLRGPAWPAKRVAARVAELLDLVGLAEHSKRYPAQLSGGQQQRVALARALAPEPGLLLLDEPLSALDAIVRLHLRQEIRALQRRLGVTTIMVTHDQEEAMGVSDRILVMSRGHVQQVGTPEEVYRTPATAFVASFVGRSSAFDAVVQAAPGTISTHGITLPAEAAQGMLYGTAIRAFVRPEDVRLGPAAEGMPGALPMLVTHLEYLGPTCRIALERGAFRLEADAAPDLVRAVGALPGAEVLSAIPPDRIMVFPGDE</sequence>
<evidence type="ECO:0000313" key="9">
    <source>
        <dbReference type="EMBL" id="SFL11343.1"/>
    </source>
</evidence>
<dbReference type="InterPro" id="IPR003439">
    <property type="entry name" value="ABC_transporter-like_ATP-bd"/>
</dbReference>
<dbReference type="STRING" id="1123062.SAMN02745775_12128"/>
<dbReference type="EMBL" id="FOSQ01000021">
    <property type="protein sequence ID" value="SFL11343.1"/>
    <property type="molecule type" value="Genomic_DNA"/>
</dbReference>
<reference evidence="9 10" key="1">
    <citation type="submission" date="2016-10" db="EMBL/GenBank/DDBJ databases">
        <authorList>
            <person name="de Groot N.N."/>
        </authorList>
    </citation>
    <scope>NUCLEOTIDE SEQUENCE [LARGE SCALE GENOMIC DNA]</scope>
    <source>
        <strain evidence="9 10">DSM 19981</strain>
    </source>
</reference>
<keyword evidence="5 9" id="KW-0067">ATP-binding</keyword>
<keyword evidence="4" id="KW-0547">Nucleotide-binding</keyword>
<organism evidence="9 10">
    <name type="scientific">Falsiroseomonas stagni DSM 19981</name>
    <dbReference type="NCBI Taxonomy" id="1123062"/>
    <lineage>
        <taxon>Bacteria</taxon>
        <taxon>Pseudomonadati</taxon>
        <taxon>Pseudomonadota</taxon>
        <taxon>Alphaproteobacteria</taxon>
        <taxon>Acetobacterales</taxon>
        <taxon>Roseomonadaceae</taxon>
        <taxon>Falsiroseomonas</taxon>
    </lineage>
</organism>
<dbReference type="PROSITE" id="PS50893">
    <property type="entry name" value="ABC_TRANSPORTER_2"/>
    <property type="match status" value="1"/>
</dbReference>
<dbReference type="GO" id="GO:0015697">
    <property type="term" value="P:quaternary ammonium group transport"/>
    <property type="evidence" value="ECO:0007669"/>
    <property type="project" value="UniProtKB-ARBA"/>
</dbReference>
<dbReference type="InterPro" id="IPR050093">
    <property type="entry name" value="ABC_SmlMolc_Importer"/>
</dbReference>
<name>A0A1I4F1M8_9PROT</name>
<accession>A0A1I4F1M8</accession>
<dbReference type="SUPFAM" id="SSF52540">
    <property type="entry name" value="P-loop containing nucleoside triphosphate hydrolases"/>
    <property type="match status" value="1"/>
</dbReference>
<evidence type="ECO:0000256" key="2">
    <source>
        <dbReference type="ARBA" id="ARBA00022475"/>
    </source>
</evidence>
<evidence type="ECO:0000256" key="6">
    <source>
        <dbReference type="ARBA" id="ARBA00022967"/>
    </source>
</evidence>
<dbReference type="PANTHER" id="PTHR42781">
    <property type="entry name" value="SPERMIDINE/PUTRESCINE IMPORT ATP-BINDING PROTEIN POTA"/>
    <property type="match status" value="1"/>
</dbReference>
<dbReference type="InterPro" id="IPR013611">
    <property type="entry name" value="Transp-assoc_OB_typ2"/>
</dbReference>
<feature type="domain" description="ABC transporter" evidence="8">
    <location>
        <begin position="22"/>
        <end position="252"/>
    </location>
</feature>
<dbReference type="InterPro" id="IPR027417">
    <property type="entry name" value="P-loop_NTPase"/>
</dbReference>
<evidence type="ECO:0000259" key="8">
    <source>
        <dbReference type="PROSITE" id="PS50893"/>
    </source>
</evidence>
<proteinExistence type="predicted"/>
<keyword evidence="2" id="KW-1003">Cell membrane</keyword>
<evidence type="ECO:0000313" key="10">
    <source>
        <dbReference type="Proteomes" id="UP000199473"/>
    </source>
</evidence>
<dbReference type="InterPro" id="IPR003593">
    <property type="entry name" value="AAA+_ATPase"/>
</dbReference>
<protein>
    <submittedName>
        <fullName evidence="9">Iron(III) transport system ATP-binding protein</fullName>
    </submittedName>
</protein>
<keyword evidence="6" id="KW-1278">Translocase</keyword>
<dbReference type="OrthoDB" id="9802264at2"/>
<evidence type="ECO:0000256" key="7">
    <source>
        <dbReference type="ARBA" id="ARBA00023136"/>
    </source>
</evidence>
<dbReference type="InterPro" id="IPR017871">
    <property type="entry name" value="ABC_transporter-like_CS"/>
</dbReference>
<dbReference type="Gene3D" id="3.40.50.300">
    <property type="entry name" value="P-loop containing nucleotide triphosphate hydrolases"/>
    <property type="match status" value="1"/>
</dbReference>
<dbReference type="FunFam" id="3.40.50.300:FF:000425">
    <property type="entry name" value="Probable ABC transporter, ATP-binding subunit"/>
    <property type="match status" value="1"/>
</dbReference>
<dbReference type="Pfam" id="PF00005">
    <property type="entry name" value="ABC_tran"/>
    <property type="match status" value="1"/>
</dbReference>
<dbReference type="PANTHER" id="PTHR42781:SF5">
    <property type="entry name" value="PUTRESCINE TRANSPORT ATP-BINDING PROTEIN POTG"/>
    <property type="match status" value="1"/>
</dbReference>
<keyword evidence="3" id="KW-0997">Cell inner membrane</keyword>
<evidence type="ECO:0000256" key="4">
    <source>
        <dbReference type="ARBA" id="ARBA00022741"/>
    </source>
</evidence>
<keyword evidence="10" id="KW-1185">Reference proteome</keyword>
<dbReference type="GO" id="GO:0016887">
    <property type="term" value="F:ATP hydrolysis activity"/>
    <property type="evidence" value="ECO:0007669"/>
    <property type="project" value="InterPro"/>
</dbReference>
<dbReference type="SUPFAM" id="SSF50331">
    <property type="entry name" value="MOP-like"/>
    <property type="match status" value="1"/>
</dbReference>
<keyword evidence="1" id="KW-0813">Transport</keyword>